<proteinExistence type="inferred from homology"/>
<comment type="similarity">
    <text evidence="1">Belongs to the UPF0065 (bug) family.</text>
</comment>
<dbReference type="PANTHER" id="PTHR42928:SF5">
    <property type="entry name" value="BLR1237 PROTEIN"/>
    <property type="match status" value="1"/>
</dbReference>
<keyword evidence="4" id="KW-1185">Reference proteome</keyword>
<comment type="caution">
    <text evidence="3">The sequence shown here is derived from an EMBL/GenBank/DDBJ whole genome shotgun (WGS) entry which is preliminary data.</text>
</comment>
<protein>
    <submittedName>
        <fullName evidence="3">Tripartite tricarboxylate transporter substrate binding protein</fullName>
    </submittedName>
</protein>
<dbReference type="CDD" id="cd13578">
    <property type="entry name" value="PBP2_Bug27"/>
    <property type="match status" value="1"/>
</dbReference>
<dbReference type="Pfam" id="PF03401">
    <property type="entry name" value="TctC"/>
    <property type="match status" value="1"/>
</dbReference>
<dbReference type="PANTHER" id="PTHR42928">
    <property type="entry name" value="TRICARBOXYLATE-BINDING PROTEIN"/>
    <property type="match status" value="1"/>
</dbReference>
<evidence type="ECO:0000256" key="2">
    <source>
        <dbReference type="SAM" id="SignalP"/>
    </source>
</evidence>
<accession>A0A953T580</accession>
<dbReference type="InterPro" id="IPR005064">
    <property type="entry name" value="BUG"/>
</dbReference>
<evidence type="ECO:0000313" key="3">
    <source>
        <dbReference type="EMBL" id="MBZ1351336.1"/>
    </source>
</evidence>
<reference evidence="3" key="1">
    <citation type="submission" date="2021-07" db="EMBL/GenBank/DDBJ databases">
        <title>New genus and species of the family Alcaligenaceae.</title>
        <authorList>
            <person name="Hahn M.W."/>
        </authorList>
    </citation>
    <scope>NUCLEOTIDE SEQUENCE</scope>
    <source>
        <strain evidence="3">LF4-65</strain>
    </source>
</reference>
<dbReference type="PIRSF" id="PIRSF017082">
    <property type="entry name" value="YflP"/>
    <property type="match status" value="1"/>
</dbReference>
<dbReference type="Proteomes" id="UP000739565">
    <property type="component" value="Unassembled WGS sequence"/>
</dbReference>
<dbReference type="Gene3D" id="3.40.190.10">
    <property type="entry name" value="Periplasmic binding protein-like II"/>
    <property type="match status" value="1"/>
</dbReference>
<dbReference type="SUPFAM" id="SSF53850">
    <property type="entry name" value="Periplasmic binding protein-like II"/>
    <property type="match status" value="1"/>
</dbReference>
<dbReference type="EMBL" id="JAHXRI010000010">
    <property type="protein sequence ID" value="MBZ1351336.1"/>
    <property type="molecule type" value="Genomic_DNA"/>
</dbReference>
<dbReference type="Gene3D" id="3.40.190.150">
    <property type="entry name" value="Bordetella uptake gene, domain 1"/>
    <property type="match status" value="1"/>
</dbReference>
<dbReference type="InterPro" id="IPR042100">
    <property type="entry name" value="Bug_dom1"/>
</dbReference>
<evidence type="ECO:0000256" key="1">
    <source>
        <dbReference type="ARBA" id="ARBA00006987"/>
    </source>
</evidence>
<evidence type="ECO:0000313" key="4">
    <source>
        <dbReference type="Proteomes" id="UP000739565"/>
    </source>
</evidence>
<dbReference type="AlphaFoldDB" id="A0A953T580"/>
<sequence length="321" mass="34354">MKSCFRILVLATTLLSWCLTGHAQTYPNRPIRVIIPYAPAGGADIIGRLVLDKVSKDTGYNFIVENRVGAGGNIAFAAIAAGQPDGYTLVIATPGLATNPTLYNKLPFSPADFTAITVIGESPLVFMINPAMPVASMAEFIAFARKSAQPLRFGSAGNGTSSHLAGEVFKSMAGIELQHIPYRGGVAAITDVVGGRIEMTTQPVAESMPFIVDNRVRALGQSAQTRSKLVASVPTIDEAGVKGYSVSTWYILAGPPGMPREIVDTLYRAFDKSISSPAFKTSLEDRGFVVIGSNPDASRKFLDSEYLRWKKIIQDAGIHLD</sequence>
<gene>
    <name evidence="3" type="ORF">KZZ10_11825</name>
</gene>
<feature type="signal peptide" evidence="2">
    <location>
        <begin position="1"/>
        <end position="23"/>
    </location>
</feature>
<keyword evidence="2" id="KW-0732">Signal</keyword>
<name>A0A953T580_9BURK</name>
<organism evidence="3 4">
    <name type="scientific">Zwartia hollandica</name>
    <dbReference type="NCBI Taxonomy" id="324606"/>
    <lineage>
        <taxon>Bacteria</taxon>
        <taxon>Pseudomonadati</taxon>
        <taxon>Pseudomonadota</taxon>
        <taxon>Betaproteobacteria</taxon>
        <taxon>Burkholderiales</taxon>
        <taxon>Alcaligenaceae</taxon>
        <taxon>Zwartia</taxon>
    </lineage>
</organism>
<dbReference type="RefSeq" id="WP_259661743.1">
    <property type="nucleotide sequence ID" value="NZ_JAHXRI010000010.1"/>
</dbReference>
<feature type="chain" id="PRO_5036794816" evidence="2">
    <location>
        <begin position="24"/>
        <end position="321"/>
    </location>
</feature>